<dbReference type="Pfam" id="PF03061">
    <property type="entry name" value="4HBT"/>
    <property type="match status" value="1"/>
</dbReference>
<dbReference type="SUPFAM" id="SSF54637">
    <property type="entry name" value="Thioesterase/thiol ester dehydrase-isomerase"/>
    <property type="match status" value="1"/>
</dbReference>
<sequence length="175" mass="18811">MFASRVVRTPCVRFVRNVQKSMLDIGGHDSHNTANLSVLKARPGRIEGEFAIGKENLNRAGTLHGGLIMTLVDSVGSLAVASKGWYNTGISTDINATFVKPGGRMGDKVTVLGEVVGMGKTLAYTRIELRDPKTQAILAYGSHTKFIRMAFGSKENVEFDESGENVVQGTLPEGV</sequence>
<dbReference type="InterPro" id="IPR029069">
    <property type="entry name" value="HotDog_dom_sf"/>
</dbReference>
<proteinExistence type="inferred from homology"/>
<protein>
    <recommendedName>
        <fullName evidence="3">Thioesterase domain-containing protein</fullName>
    </recommendedName>
</protein>
<evidence type="ECO:0000313" key="5">
    <source>
        <dbReference type="Proteomes" id="UP001216638"/>
    </source>
</evidence>
<comment type="similarity">
    <text evidence="1">Belongs to the thioesterase PaaI family.</text>
</comment>
<dbReference type="Gene3D" id="3.10.129.10">
    <property type="entry name" value="Hotdog Thioesterase"/>
    <property type="match status" value="1"/>
</dbReference>
<dbReference type="PANTHER" id="PTHR21660">
    <property type="entry name" value="THIOESTERASE SUPERFAMILY MEMBER-RELATED"/>
    <property type="match status" value="1"/>
</dbReference>
<reference evidence="4" key="1">
    <citation type="submission" date="2023-03" db="EMBL/GenBank/DDBJ databases">
        <title>Mating type loci evolution in Malassezia.</title>
        <authorList>
            <person name="Coelho M.A."/>
        </authorList>
    </citation>
    <scope>NUCLEOTIDE SEQUENCE</scope>
    <source>
        <strain evidence="4">CBS 14135</strain>
    </source>
</reference>
<dbReference type="InterPro" id="IPR006683">
    <property type="entry name" value="Thioestr_dom"/>
</dbReference>
<name>A0AAF0DSF0_9BASI</name>
<feature type="domain" description="Thioesterase" evidence="3">
    <location>
        <begin position="61"/>
        <end position="134"/>
    </location>
</feature>
<accession>A0AAF0DSF0</accession>
<organism evidence="4 5">
    <name type="scientific">Malassezia brasiliensis</name>
    <dbReference type="NCBI Taxonomy" id="1821822"/>
    <lineage>
        <taxon>Eukaryota</taxon>
        <taxon>Fungi</taxon>
        <taxon>Dikarya</taxon>
        <taxon>Basidiomycota</taxon>
        <taxon>Ustilaginomycotina</taxon>
        <taxon>Malasseziomycetes</taxon>
        <taxon>Malasseziales</taxon>
        <taxon>Malasseziaceae</taxon>
        <taxon>Malassezia</taxon>
    </lineage>
</organism>
<dbReference type="GO" id="GO:0047617">
    <property type="term" value="F:fatty acyl-CoA hydrolase activity"/>
    <property type="evidence" value="ECO:0007669"/>
    <property type="project" value="InterPro"/>
</dbReference>
<dbReference type="EMBL" id="CP119952">
    <property type="protein sequence ID" value="WFC95203.1"/>
    <property type="molecule type" value="Genomic_DNA"/>
</dbReference>
<evidence type="ECO:0000313" key="4">
    <source>
        <dbReference type="EMBL" id="WFC95203.1"/>
    </source>
</evidence>
<dbReference type="InterPro" id="IPR003736">
    <property type="entry name" value="PAAI_dom"/>
</dbReference>
<keyword evidence="5" id="KW-1185">Reference proteome</keyword>
<dbReference type="PANTHER" id="PTHR21660:SF1">
    <property type="entry name" value="ACYL-COENZYME A THIOESTERASE 13"/>
    <property type="match status" value="1"/>
</dbReference>
<dbReference type="AlphaFoldDB" id="A0AAF0DSF0"/>
<evidence type="ECO:0000256" key="2">
    <source>
        <dbReference type="ARBA" id="ARBA00022801"/>
    </source>
</evidence>
<dbReference type="CDD" id="cd03443">
    <property type="entry name" value="PaaI_thioesterase"/>
    <property type="match status" value="1"/>
</dbReference>
<gene>
    <name evidence="4" type="ORF">MBRA1_001850</name>
</gene>
<dbReference type="Proteomes" id="UP001216638">
    <property type="component" value="Chromosome 2"/>
</dbReference>
<evidence type="ECO:0000256" key="1">
    <source>
        <dbReference type="ARBA" id="ARBA00008324"/>
    </source>
</evidence>
<keyword evidence="2" id="KW-0378">Hydrolase</keyword>
<dbReference type="FunFam" id="3.10.129.10:FF:000033">
    <property type="entry name" value="acyl-coenzyme A thioesterase 13"/>
    <property type="match status" value="1"/>
</dbReference>
<dbReference type="InterPro" id="IPR039298">
    <property type="entry name" value="ACOT13"/>
</dbReference>
<evidence type="ECO:0000259" key="3">
    <source>
        <dbReference type="Pfam" id="PF03061"/>
    </source>
</evidence>
<dbReference type="NCBIfam" id="TIGR00369">
    <property type="entry name" value="unchar_dom_1"/>
    <property type="match status" value="1"/>
</dbReference>